<keyword evidence="3" id="KW-1185">Reference proteome</keyword>
<gene>
    <name evidence="2" type="ORF">TRAPUB_14064</name>
</gene>
<dbReference type="OrthoDB" id="3036049at2759"/>
<dbReference type="OMA" id="GILCMAC"/>
<feature type="region of interest" description="Disordered" evidence="1">
    <location>
        <begin position="354"/>
        <end position="376"/>
    </location>
</feature>
<dbReference type="Gene3D" id="3.30.710.10">
    <property type="entry name" value="Potassium Channel Kv1.1, Chain A"/>
    <property type="match status" value="1"/>
</dbReference>
<accession>A0A1M2VPC9</accession>
<dbReference type="STRING" id="154538.A0A1M2VPC9"/>
<organism evidence="2 3">
    <name type="scientific">Trametes pubescens</name>
    <name type="common">White-rot fungus</name>
    <dbReference type="NCBI Taxonomy" id="154538"/>
    <lineage>
        <taxon>Eukaryota</taxon>
        <taxon>Fungi</taxon>
        <taxon>Dikarya</taxon>
        <taxon>Basidiomycota</taxon>
        <taxon>Agaricomycotina</taxon>
        <taxon>Agaricomycetes</taxon>
        <taxon>Polyporales</taxon>
        <taxon>Polyporaceae</taxon>
        <taxon>Trametes</taxon>
    </lineage>
</organism>
<comment type="caution">
    <text evidence="2">The sequence shown here is derived from an EMBL/GenBank/DDBJ whole genome shotgun (WGS) entry which is preliminary data.</text>
</comment>
<protein>
    <submittedName>
        <fullName evidence="2">Uncharacterized protein</fullName>
    </submittedName>
</protein>
<reference evidence="2 3" key="1">
    <citation type="submission" date="2016-10" db="EMBL/GenBank/DDBJ databases">
        <title>Genome sequence of the basidiomycete white-rot fungus Trametes pubescens.</title>
        <authorList>
            <person name="Makela M.R."/>
            <person name="Granchi Z."/>
            <person name="Peng M."/>
            <person name="De Vries R.P."/>
            <person name="Grigoriev I."/>
            <person name="Riley R."/>
            <person name="Hilden K."/>
        </authorList>
    </citation>
    <scope>NUCLEOTIDE SEQUENCE [LARGE SCALE GENOMIC DNA]</scope>
    <source>
        <strain evidence="2 3">FBCC735</strain>
    </source>
</reference>
<sequence length="376" mass="41953">MFPARATRKRARTASNAAALDASHIWQGHNTQGAEEVKPATEGARKRDLEFWHSDGNIILVARDVEYRVYKGLLADHSSVFRDMFSLPQPITNAPSSSALEESTCPVVHLYDSPEDLRHVLRAYMPRGESNPFFMTAPSYSYSMISAAVRLGHKYQMSKLYDHAIGYLKKHYTNDYDAWATHPDYVPAGFGMQEHAIGVVNLARLTGETSLLPTALLACCILNEDIVDGFVRADGTREQLVLADVKLCLAAKDRLVRESMKVAFRVFQPFVADTCKSKAFCTESFKRELATLEGRLEDMADPDPCEAPLGEKFGEGILCMACRFMVHQRDNRERRAVWKKLPEIFGVEGHASSRETLPRLATSHTPSSTSPTPPKA</sequence>
<evidence type="ECO:0000256" key="1">
    <source>
        <dbReference type="SAM" id="MobiDB-lite"/>
    </source>
</evidence>
<evidence type="ECO:0000313" key="3">
    <source>
        <dbReference type="Proteomes" id="UP000184267"/>
    </source>
</evidence>
<evidence type="ECO:0000313" key="2">
    <source>
        <dbReference type="EMBL" id="OJT09461.1"/>
    </source>
</evidence>
<proteinExistence type="predicted"/>
<dbReference type="AlphaFoldDB" id="A0A1M2VPC9"/>
<dbReference type="Proteomes" id="UP000184267">
    <property type="component" value="Unassembled WGS sequence"/>
</dbReference>
<dbReference type="CDD" id="cd18186">
    <property type="entry name" value="BTB_POZ_ZBTB_KLHL-like"/>
    <property type="match status" value="1"/>
</dbReference>
<dbReference type="SUPFAM" id="SSF54695">
    <property type="entry name" value="POZ domain"/>
    <property type="match status" value="1"/>
</dbReference>
<dbReference type="EMBL" id="MNAD01000911">
    <property type="protein sequence ID" value="OJT09461.1"/>
    <property type="molecule type" value="Genomic_DNA"/>
</dbReference>
<dbReference type="InterPro" id="IPR011333">
    <property type="entry name" value="SKP1/BTB/POZ_sf"/>
</dbReference>
<name>A0A1M2VPC9_TRAPU</name>